<feature type="domain" description="Methyltransferase" evidence="1">
    <location>
        <begin position="41"/>
        <end position="136"/>
    </location>
</feature>
<dbReference type="PANTHER" id="PTHR43464">
    <property type="entry name" value="METHYLTRANSFERASE"/>
    <property type="match status" value="1"/>
</dbReference>
<keyword evidence="2" id="KW-0489">Methyltransferase</keyword>
<dbReference type="GO" id="GO:0008168">
    <property type="term" value="F:methyltransferase activity"/>
    <property type="evidence" value="ECO:0007669"/>
    <property type="project" value="UniProtKB-KW"/>
</dbReference>
<sequence>METYQLFASVYDIFMDEIPYEAWIDFLREIWQKEGVHPQRITDLGCGTGNVLLPLARAGYEMTGVDLSYDMLAQAEHKLRQENLSARLLAQDMTEFSLPEKADCIISLCDCLNYLTEDGELSAAFGCVAEHLAEDGLFFFDMNTAYKFREIYGDNTYASVEEDAAYIWENTYDEEDSINEYAVNFFLRRPDGSYERTEEYHYERAYSMEEIEQALEENGLCVAGVYDDYRWQAPEETCQRICVLAKKRKEKTEEE</sequence>
<dbReference type="Gene3D" id="3.40.50.150">
    <property type="entry name" value="Vaccinia Virus protein VP39"/>
    <property type="match status" value="1"/>
</dbReference>
<organism evidence="2 3">
    <name type="scientific">Anaerotignum lactatifermentans</name>
    <dbReference type="NCBI Taxonomy" id="160404"/>
    <lineage>
        <taxon>Bacteria</taxon>
        <taxon>Bacillati</taxon>
        <taxon>Bacillota</taxon>
        <taxon>Clostridia</taxon>
        <taxon>Lachnospirales</taxon>
        <taxon>Anaerotignaceae</taxon>
        <taxon>Anaerotignum</taxon>
    </lineage>
</organism>
<name>A0ABS2G826_9FIRM</name>
<protein>
    <submittedName>
        <fullName evidence="2">Class I SAM-dependent methyltransferase</fullName>
    </submittedName>
</protein>
<dbReference type="SUPFAM" id="SSF53335">
    <property type="entry name" value="S-adenosyl-L-methionine-dependent methyltransferases"/>
    <property type="match status" value="1"/>
</dbReference>
<comment type="caution">
    <text evidence="2">The sequence shown here is derived from an EMBL/GenBank/DDBJ whole genome shotgun (WGS) entry which is preliminary data.</text>
</comment>
<dbReference type="Pfam" id="PF13649">
    <property type="entry name" value="Methyltransf_25"/>
    <property type="match status" value="1"/>
</dbReference>
<dbReference type="CDD" id="cd02440">
    <property type="entry name" value="AdoMet_MTases"/>
    <property type="match status" value="1"/>
</dbReference>
<gene>
    <name evidence="2" type="ORF">H9X83_05520</name>
</gene>
<dbReference type="Proteomes" id="UP000729290">
    <property type="component" value="Unassembled WGS sequence"/>
</dbReference>
<keyword evidence="3" id="KW-1185">Reference proteome</keyword>
<dbReference type="Gene3D" id="2.20.25.110">
    <property type="entry name" value="S-adenosyl-L-methionine-dependent methyltransferases"/>
    <property type="match status" value="1"/>
</dbReference>
<evidence type="ECO:0000259" key="1">
    <source>
        <dbReference type="Pfam" id="PF13649"/>
    </source>
</evidence>
<dbReference type="EMBL" id="JACSNV010000006">
    <property type="protein sequence ID" value="MBM6877616.1"/>
    <property type="molecule type" value="Genomic_DNA"/>
</dbReference>
<accession>A0ABS2G826</accession>
<proteinExistence type="predicted"/>
<dbReference type="PANTHER" id="PTHR43464:SF75">
    <property type="entry name" value="METHYLTRANSFERASE TYPE 11"/>
    <property type="match status" value="1"/>
</dbReference>
<keyword evidence="2" id="KW-0808">Transferase</keyword>
<dbReference type="GO" id="GO:0032259">
    <property type="term" value="P:methylation"/>
    <property type="evidence" value="ECO:0007669"/>
    <property type="project" value="UniProtKB-KW"/>
</dbReference>
<evidence type="ECO:0000313" key="2">
    <source>
        <dbReference type="EMBL" id="MBM6877616.1"/>
    </source>
</evidence>
<dbReference type="InterPro" id="IPR041698">
    <property type="entry name" value="Methyltransf_25"/>
</dbReference>
<evidence type="ECO:0000313" key="3">
    <source>
        <dbReference type="Proteomes" id="UP000729290"/>
    </source>
</evidence>
<reference evidence="2 3" key="1">
    <citation type="journal article" date="2021" name="Sci. Rep.">
        <title>The distribution of antibiotic resistance genes in chicken gut microbiota commensals.</title>
        <authorList>
            <person name="Juricova H."/>
            <person name="Matiasovicova J."/>
            <person name="Kubasova T."/>
            <person name="Cejkova D."/>
            <person name="Rychlik I."/>
        </authorList>
    </citation>
    <scope>NUCLEOTIDE SEQUENCE [LARGE SCALE GENOMIC DNA]</scope>
    <source>
        <strain evidence="2 3">An431b</strain>
    </source>
</reference>
<dbReference type="RefSeq" id="WP_205132586.1">
    <property type="nucleotide sequence ID" value="NZ_JACSNT010000002.1"/>
</dbReference>
<dbReference type="InterPro" id="IPR029063">
    <property type="entry name" value="SAM-dependent_MTases_sf"/>
</dbReference>